<name>B0PGR2_9FIRM</name>
<evidence type="ECO:0000313" key="2">
    <source>
        <dbReference type="Proteomes" id="UP000003803"/>
    </source>
</evidence>
<dbReference type="AlphaFoldDB" id="B0PGR2"/>
<accession>B0PGR2</accession>
<reference evidence="1" key="1">
    <citation type="submission" date="2007-11" db="EMBL/GenBank/DDBJ databases">
        <authorList>
            <person name="Fulton L."/>
            <person name="Clifton S."/>
            <person name="Fulton B."/>
            <person name="Xu J."/>
            <person name="Minx P."/>
            <person name="Pepin K.H."/>
            <person name="Johnson M."/>
            <person name="Thiruvilangam P."/>
            <person name="Bhonagiri V."/>
            <person name="Nash W.E."/>
            <person name="Mardis E.R."/>
            <person name="Wilson R.K."/>
        </authorList>
    </citation>
    <scope>NUCLEOTIDE SEQUENCE [LARGE SCALE GENOMIC DNA]</scope>
    <source>
        <strain evidence="1">DSM 17241</strain>
    </source>
</reference>
<comment type="caution">
    <text evidence="1">The sequence shown here is derived from an EMBL/GenBank/DDBJ whole genome shotgun (WGS) entry which is preliminary data.</text>
</comment>
<sequence length="58" mass="6637">MLMQMQGERIILKRTGAASVPRFAARPVFTLYPPRCSRRSRLKFFAEAFFQKSRSAAG</sequence>
<protein>
    <submittedName>
        <fullName evidence="1">Uncharacterized protein</fullName>
    </submittedName>
</protein>
<dbReference type="Proteomes" id="UP000003803">
    <property type="component" value="Unassembled WGS sequence"/>
</dbReference>
<evidence type="ECO:0000313" key="1">
    <source>
        <dbReference type="EMBL" id="EDS09160.1"/>
    </source>
</evidence>
<gene>
    <name evidence="1" type="ORF">ANACOL_03930</name>
</gene>
<dbReference type="HOGENOM" id="CLU_2969184_0_0_9"/>
<reference evidence="1" key="2">
    <citation type="submission" date="2013-09" db="EMBL/GenBank/DDBJ databases">
        <title>Draft genome sequence of Anaerotruncus colihominis(DSM 17241).</title>
        <authorList>
            <person name="Sudarsanam P."/>
            <person name="Ley R."/>
            <person name="Guruge J."/>
            <person name="Turnbaugh P.J."/>
            <person name="Mahowald M."/>
            <person name="Liep D."/>
            <person name="Gordon J."/>
        </authorList>
    </citation>
    <scope>NUCLEOTIDE SEQUENCE</scope>
    <source>
        <strain evidence="1">DSM 17241</strain>
    </source>
</reference>
<dbReference type="EMBL" id="ABGD02000030">
    <property type="protein sequence ID" value="EDS09160.1"/>
    <property type="molecule type" value="Genomic_DNA"/>
</dbReference>
<organism evidence="1 2">
    <name type="scientific">Anaerotruncus colihominis DSM 17241</name>
    <dbReference type="NCBI Taxonomy" id="445972"/>
    <lineage>
        <taxon>Bacteria</taxon>
        <taxon>Bacillati</taxon>
        <taxon>Bacillota</taxon>
        <taxon>Clostridia</taxon>
        <taxon>Eubacteriales</taxon>
        <taxon>Oscillospiraceae</taxon>
        <taxon>Anaerotruncus</taxon>
    </lineage>
</organism>
<proteinExistence type="predicted"/>
<dbReference type="STRING" id="169435.ERS852551_00659"/>
<keyword evidence="2" id="KW-1185">Reference proteome</keyword>